<dbReference type="PANTHER" id="PTHR11206">
    <property type="entry name" value="MULTIDRUG RESISTANCE PROTEIN"/>
    <property type="match status" value="1"/>
</dbReference>
<gene>
    <name evidence="3" type="ORF">PCOR1329_LOCUS81019</name>
</gene>
<comment type="similarity">
    <text evidence="1">Belongs to the multi antimicrobial extrusion (MATE) (TC 2.A.66.1) family.</text>
</comment>
<dbReference type="EMBL" id="CAUYUJ010021527">
    <property type="protein sequence ID" value="CAK0905271.1"/>
    <property type="molecule type" value="Genomic_DNA"/>
</dbReference>
<evidence type="ECO:0000313" key="3">
    <source>
        <dbReference type="EMBL" id="CAK0905271.1"/>
    </source>
</evidence>
<feature type="transmembrane region" description="Helical" evidence="2">
    <location>
        <begin position="180"/>
        <end position="200"/>
    </location>
</feature>
<dbReference type="Pfam" id="PF01554">
    <property type="entry name" value="MatE"/>
    <property type="match status" value="2"/>
</dbReference>
<feature type="transmembrane region" description="Helical" evidence="2">
    <location>
        <begin position="292"/>
        <end position="316"/>
    </location>
</feature>
<reference evidence="3" key="1">
    <citation type="submission" date="2023-10" db="EMBL/GenBank/DDBJ databases">
        <authorList>
            <person name="Chen Y."/>
            <person name="Shah S."/>
            <person name="Dougan E. K."/>
            <person name="Thang M."/>
            <person name="Chan C."/>
        </authorList>
    </citation>
    <scope>NUCLEOTIDE SEQUENCE [LARGE SCALE GENOMIC DNA]</scope>
</reference>
<accession>A0ABN9XYS4</accession>
<dbReference type="InterPro" id="IPR002528">
    <property type="entry name" value="MATE_fam"/>
</dbReference>
<keyword evidence="4" id="KW-1185">Reference proteome</keyword>
<keyword evidence="2" id="KW-0812">Transmembrane</keyword>
<dbReference type="Proteomes" id="UP001189429">
    <property type="component" value="Unassembled WGS sequence"/>
</dbReference>
<keyword evidence="2" id="KW-1133">Transmembrane helix</keyword>
<feature type="transmembrane region" description="Helical" evidence="2">
    <location>
        <begin position="371"/>
        <end position="391"/>
    </location>
</feature>
<proteinExistence type="inferred from homology"/>
<evidence type="ECO:0000256" key="2">
    <source>
        <dbReference type="SAM" id="Phobius"/>
    </source>
</evidence>
<keyword evidence="2" id="KW-0472">Membrane</keyword>
<evidence type="ECO:0008006" key="5">
    <source>
        <dbReference type="Google" id="ProtNLM"/>
    </source>
</evidence>
<evidence type="ECO:0000256" key="1">
    <source>
        <dbReference type="ARBA" id="ARBA00010199"/>
    </source>
</evidence>
<comment type="caution">
    <text evidence="3">The sequence shown here is derived from an EMBL/GenBank/DDBJ whole genome shotgun (WGS) entry which is preliminary data.</text>
</comment>
<name>A0ABN9XYS4_9DINO</name>
<feature type="transmembrane region" description="Helical" evidence="2">
    <location>
        <begin position="328"/>
        <end position="351"/>
    </location>
</feature>
<feature type="transmembrane region" description="Helical" evidence="2">
    <location>
        <begin position="115"/>
        <end position="138"/>
    </location>
</feature>
<sequence>MAGRSIAERCSITSAIPQLRHMLVLTGAGMLQNAVDFLRPLVFNFFVSRNLTKSALTQEERAFTMDCVSLASMTINILCFASAMGFNTGIDAYAPIAFGAKDTVELHLVLYRQGVLLCLLLPIFLLMLHNIAGLLVLVGQPADKAQGVASVLHLLAWSVPGDLIYDVLARWLKSQQKHRMVTACVLAGFAANLVINALGSSTGTAREDPTEWPILAMVIQNTSLPLLLLGSLHLQGHKFVMKPVPFLFRGLWVQLRTSLQAMIWSCTEMWAWEVQVFEAAALGPGAAATYSILSLTYSLLICMGMGVYPALTALLGEALGARDFCRGLALLKLGCVVGFVSLSAYAVLLLLVRQSYALTFSGGVAKVADNIYHLVPVILVVQLADCLLNTLRSWLVVRKLQAFGVIQSIACYWLLAVPLGYFLCFQCSAGILGLYAGLGAAVFFILLTSTYRIYADFQGIVGKGCADTQAALLQGFVNP</sequence>
<feature type="transmembrane region" description="Helical" evidence="2">
    <location>
        <begin position="403"/>
        <end position="423"/>
    </location>
</feature>
<organism evidence="3 4">
    <name type="scientific">Prorocentrum cordatum</name>
    <dbReference type="NCBI Taxonomy" id="2364126"/>
    <lineage>
        <taxon>Eukaryota</taxon>
        <taxon>Sar</taxon>
        <taxon>Alveolata</taxon>
        <taxon>Dinophyceae</taxon>
        <taxon>Prorocentrales</taxon>
        <taxon>Prorocentraceae</taxon>
        <taxon>Prorocentrum</taxon>
    </lineage>
</organism>
<feature type="transmembrane region" description="Helical" evidence="2">
    <location>
        <begin position="429"/>
        <end position="447"/>
    </location>
</feature>
<feature type="transmembrane region" description="Helical" evidence="2">
    <location>
        <begin position="212"/>
        <end position="234"/>
    </location>
</feature>
<protein>
    <recommendedName>
        <fullName evidence="5">Protein DETOXIFICATION</fullName>
    </recommendedName>
</protein>
<evidence type="ECO:0000313" key="4">
    <source>
        <dbReference type="Proteomes" id="UP001189429"/>
    </source>
</evidence>